<dbReference type="EMBL" id="JAUHPW010000006">
    <property type="protein sequence ID" value="MDN4476090.1"/>
    <property type="molecule type" value="Genomic_DNA"/>
</dbReference>
<dbReference type="SUPFAM" id="SSF51905">
    <property type="entry name" value="FAD/NAD(P)-binding domain"/>
    <property type="match status" value="1"/>
</dbReference>
<dbReference type="InterPro" id="IPR036188">
    <property type="entry name" value="FAD/NAD-bd_sf"/>
</dbReference>
<reference evidence="8" key="1">
    <citation type="submission" date="2023-06" db="EMBL/GenBank/DDBJ databases">
        <title>Sysu t00192.</title>
        <authorList>
            <person name="Gao L."/>
            <person name="Fang B.-Z."/>
            <person name="Li W.-J."/>
        </authorList>
    </citation>
    <scope>NUCLEOTIDE SEQUENCE</scope>
    <source>
        <strain evidence="8">SYSU T00192</strain>
    </source>
</reference>
<protein>
    <submittedName>
        <fullName evidence="8">GMC family oxidoreductase</fullName>
    </submittedName>
</protein>
<accession>A0ABT8GAD0</accession>
<dbReference type="Proteomes" id="UP001172728">
    <property type="component" value="Unassembled WGS sequence"/>
</dbReference>
<dbReference type="InterPro" id="IPR000172">
    <property type="entry name" value="GMC_OxRdtase_N"/>
</dbReference>
<dbReference type="Pfam" id="PF05199">
    <property type="entry name" value="GMC_oxred_C"/>
    <property type="match status" value="1"/>
</dbReference>
<keyword evidence="3" id="KW-0285">Flavoprotein</keyword>
<dbReference type="InterPro" id="IPR051473">
    <property type="entry name" value="P2Ox-like"/>
</dbReference>
<dbReference type="PANTHER" id="PTHR42784:SF1">
    <property type="entry name" value="PYRANOSE 2-OXIDASE"/>
    <property type="match status" value="1"/>
</dbReference>
<proteinExistence type="inferred from homology"/>
<evidence type="ECO:0000256" key="4">
    <source>
        <dbReference type="ARBA" id="ARBA00022827"/>
    </source>
</evidence>
<comment type="similarity">
    <text evidence="2">Belongs to the GMC oxidoreductase family.</text>
</comment>
<sequence>MSITERAYDAIIVGSGPGGSSAVQELTARGLEVLLIDAGRELREEDFTFPKRRKKGGVGLDLFPRAGAMARGQVTQARRPYYNPLTNRFLVNDLQDPYTHPPTHPYLWVRGKLLGGRMHSYGRVLQRMSDVDFKAASADGYGDDWPLAYADLAPWYEKVEDAIGVYGDKDGLTHPPDGRYVGPGHLTDVETDFKERVEARWPERRVISWRCQANFEHGIPPGIAAAKATGRLTIRTEAEVTRIVTDDATGLATGVEFVDRTTKQAYSVRADTVVVAASTIESIRLLLNSGSARHPYGLGNSSGTLGRYFMDQTISIGFFESPRHAGMSAMPENMPADPFYGVPGGILIPRYENIGDHADASFLRGISFQGLGGRMPTPDGDPAVLGLGGAGEMLARRENAVTLSRVKDRWGMRVPHIDLTMSDNDRLLLKRSMTVLKEMGDEAGYRANFIGSAAGLESKKVWPRFNPVRRLIFKQGIKLSVVPGAAIHECGGARMGADPATSVVNGVNQLWDAPNVFVTDGASFVSSSTVGPALTIMALSARAGAFIADQHASGGLARPTEHVTY</sequence>
<feature type="domain" description="Glucose-methanol-choline oxidoreductase N-terminal" evidence="6">
    <location>
        <begin position="231"/>
        <end position="296"/>
    </location>
</feature>
<dbReference type="SUPFAM" id="SSF54373">
    <property type="entry name" value="FAD-linked reductases, C-terminal domain"/>
    <property type="match status" value="1"/>
</dbReference>
<dbReference type="InterPro" id="IPR007867">
    <property type="entry name" value="GMC_OxRtase_C"/>
</dbReference>
<evidence type="ECO:0000256" key="2">
    <source>
        <dbReference type="ARBA" id="ARBA00010790"/>
    </source>
</evidence>
<feature type="domain" description="Glucose-methanol-choline oxidoreductase C-terminal" evidence="7">
    <location>
        <begin position="396"/>
        <end position="539"/>
    </location>
</feature>
<organism evidence="8 9">
    <name type="scientific">Demequina litoralis</name>
    <dbReference type="NCBI Taxonomy" id="3051660"/>
    <lineage>
        <taxon>Bacteria</taxon>
        <taxon>Bacillati</taxon>
        <taxon>Actinomycetota</taxon>
        <taxon>Actinomycetes</taxon>
        <taxon>Micrococcales</taxon>
        <taxon>Demequinaceae</taxon>
        <taxon>Demequina</taxon>
    </lineage>
</organism>
<dbReference type="RefSeq" id="WP_301133882.1">
    <property type="nucleotide sequence ID" value="NZ_JAUHPW010000006.1"/>
</dbReference>
<evidence type="ECO:0000259" key="6">
    <source>
        <dbReference type="Pfam" id="PF00732"/>
    </source>
</evidence>
<keyword evidence="4" id="KW-0274">FAD</keyword>
<gene>
    <name evidence="8" type="ORF">QQX09_09510</name>
</gene>
<dbReference type="Pfam" id="PF00732">
    <property type="entry name" value="GMC_oxred_N"/>
    <property type="match status" value="1"/>
</dbReference>
<evidence type="ECO:0000256" key="1">
    <source>
        <dbReference type="ARBA" id="ARBA00001974"/>
    </source>
</evidence>
<dbReference type="PANTHER" id="PTHR42784">
    <property type="entry name" value="PYRANOSE 2-OXIDASE"/>
    <property type="match status" value="1"/>
</dbReference>
<comment type="caution">
    <text evidence="8">The sequence shown here is derived from an EMBL/GenBank/DDBJ whole genome shotgun (WGS) entry which is preliminary data.</text>
</comment>
<evidence type="ECO:0000256" key="3">
    <source>
        <dbReference type="ARBA" id="ARBA00022630"/>
    </source>
</evidence>
<keyword evidence="5" id="KW-0560">Oxidoreductase</keyword>
<evidence type="ECO:0000259" key="7">
    <source>
        <dbReference type="Pfam" id="PF05199"/>
    </source>
</evidence>
<dbReference type="Gene3D" id="3.50.50.60">
    <property type="entry name" value="FAD/NAD(P)-binding domain"/>
    <property type="match status" value="2"/>
</dbReference>
<keyword evidence="9" id="KW-1185">Reference proteome</keyword>
<comment type="cofactor">
    <cofactor evidence="1">
        <name>FAD</name>
        <dbReference type="ChEBI" id="CHEBI:57692"/>
    </cofactor>
</comment>
<evidence type="ECO:0000256" key="5">
    <source>
        <dbReference type="ARBA" id="ARBA00023002"/>
    </source>
</evidence>
<name>A0ABT8GAD0_9MICO</name>
<evidence type="ECO:0000313" key="9">
    <source>
        <dbReference type="Proteomes" id="UP001172728"/>
    </source>
</evidence>
<evidence type="ECO:0000313" key="8">
    <source>
        <dbReference type="EMBL" id="MDN4476090.1"/>
    </source>
</evidence>